<dbReference type="InterPro" id="IPR050109">
    <property type="entry name" value="HTH-type_TetR-like_transc_reg"/>
</dbReference>
<dbReference type="InterPro" id="IPR001647">
    <property type="entry name" value="HTH_TetR"/>
</dbReference>
<feature type="domain" description="HTH tetR-type" evidence="6">
    <location>
        <begin position="20"/>
        <end position="80"/>
    </location>
</feature>
<evidence type="ECO:0000256" key="3">
    <source>
        <dbReference type="ARBA" id="ARBA00023163"/>
    </source>
</evidence>
<dbReference type="OrthoDB" id="3210235at2"/>
<dbReference type="PANTHER" id="PTHR30055">
    <property type="entry name" value="HTH-TYPE TRANSCRIPTIONAL REGULATOR RUTR"/>
    <property type="match status" value="1"/>
</dbReference>
<dbReference type="InterPro" id="IPR009057">
    <property type="entry name" value="Homeodomain-like_sf"/>
</dbReference>
<accession>A0A366HGD5</accession>
<keyword evidence="5" id="KW-0812">Transmembrane</keyword>
<reference evidence="7 8" key="1">
    <citation type="submission" date="2018-06" db="EMBL/GenBank/DDBJ databases">
        <title>Genomic Encyclopedia of Type Strains, Phase IV (KMG-IV): sequencing the most valuable type-strain genomes for metagenomic binning, comparative biology and taxonomic classification.</title>
        <authorList>
            <person name="Goeker M."/>
        </authorList>
    </citation>
    <scope>NUCLEOTIDE SEQUENCE [LARGE SCALE GENOMIC DNA]</scope>
    <source>
        <strain evidence="7 8">DSM 25520</strain>
    </source>
</reference>
<dbReference type="PRINTS" id="PR00455">
    <property type="entry name" value="HTHTETR"/>
</dbReference>
<dbReference type="EMBL" id="QNRQ01000002">
    <property type="protein sequence ID" value="RBP41678.1"/>
    <property type="molecule type" value="Genomic_DNA"/>
</dbReference>
<evidence type="ECO:0000256" key="4">
    <source>
        <dbReference type="PROSITE-ProRule" id="PRU00335"/>
    </source>
</evidence>
<keyword evidence="2 4" id="KW-0238">DNA-binding</keyword>
<comment type="caution">
    <text evidence="7">The sequence shown here is derived from an EMBL/GenBank/DDBJ whole genome shotgun (WGS) entry which is preliminary data.</text>
</comment>
<feature type="transmembrane region" description="Helical" evidence="5">
    <location>
        <begin position="166"/>
        <end position="184"/>
    </location>
</feature>
<proteinExistence type="predicted"/>
<protein>
    <submittedName>
        <fullName evidence="7">TetR family transcriptional regulator</fullName>
    </submittedName>
</protein>
<dbReference type="PROSITE" id="PS50977">
    <property type="entry name" value="HTH_TETR_2"/>
    <property type="match status" value="1"/>
</dbReference>
<gene>
    <name evidence="7" type="ORF">DFR37_10257</name>
</gene>
<dbReference type="GO" id="GO:0000976">
    <property type="term" value="F:transcription cis-regulatory region binding"/>
    <property type="evidence" value="ECO:0007669"/>
    <property type="project" value="TreeGrafter"/>
</dbReference>
<dbReference type="Pfam" id="PF00440">
    <property type="entry name" value="TetR_N"/>
    <property type="match status" value="1"/>
</dbReference>
<evidence type="ECO:0000313" key="7">
    <source>
        <dbReference type="EMBL" id="RBP41678.1"/>
    </source>
</evidence>
<sequence length="213" mass="24241">MKKTGATDEPVLGLREQNKLEKLQRIKSAAKELFTELGYDAATTRDIAKRARVGLGTLFNYADDKRDLIFLIYVDHLNEIQQQGTQAVNYRKPLLDQLVTFFSFLYEDFAGNPTLSRILLRELTFYRHGKLSVQFNKNRLLVVETVRQLVAGAQERGQVRSRESSSAIALGLFFIYAGAVRLWISEDNPDLKAGLAALRKQFKLYINGLDPVR</sequence>
<dbReference type="SUPFAM" id="SSF46689">
    <property type="entry name" value="Homeodomain-like"/>
    <property type="match status" value="1"/>
</dbReference>
<dbReference type="PANTHER" id="PTHR30055:SF234">
    <property type="entry name" value="HTH-TYPE TRANSCRIPTIONAL REGULATOR BETI"/>
    <property type="match status" value="1"/>
</dbReference>
<evidence type="ECO:0000313" key="8">
    <source>
        <dbReference type="Proteomes" id="UP000253628"/>
    </source>
</evidence>
<keyword evidence="5" id="KW-1133">Transmembrane helix</keyword>
<dbReference type="RefSeq" id="WP_113931946.1">
    <property type="nucleotide sequence ID" value="NZ_JACCEU010000002.1"/>
</dbReference>
<dbReference type="AlphaFoldDB" id="A0A366HGD5"/>
<evidence type="ECO:0000256" key="1">
    <source>
        <dbReference type="ARBA" id="ARBA00023015"/>
    </source>
</evidence>
<name>A0A366HGD5_9BURK</name>
<evidence type="ECO:0000256" key="5">
    <source>
        <dbReference type="SAM" id="Phobius"/>
    </source>
</evidence>
<evidence type="ECO:0000259" key="6">
    <source>
        <dbReference type="PROSITE" id="PS50977"/>
    </source>
</evidence>
<keyword evidence="3" id="KW-0804">Transcription</keyword>
<dbReference type="Proteomes" id="UP000253628">
    <property type="component" value="Unassembled WGS sequence"/>
</dbReference>
<dbReference type="Gene3D" id="1.10.357.10">
    <property type="entry name" value="Tetracycline Repressor, domain 2"/>
    <property type="match status" value="1"/>
</dbReference>
<dbReference type="SUPFAM" id="SSF48498">
    <property type="entry name" value="Tetracyclin repressor-like, C-terminal domain"/>
    <property type="match status" value="1"/>
</dbReference>
<organism evidence="7 8">
    <name type="scientific">Eoetvoesiella caeni</name>
    <dbReference type="NCBI Taxonomy" id="645616"/>
    <lineage>
        <taxon>Bacteria</taxon>
        <taxon>Pseudomonadati</taxon>
        <taxon>Pseudomonadota</taxon>
        <taxon>Betaproteobacteria</taxon>
        <taxon>Burkholderiales</taxon>
        <taxon>Alcaligenaceae</taxon>
        <taxon>Eoetvoesiella</taxon>
    </lineage>
</organism>
<evidence type="ECO:0000256" key="2">
    <source>
        <dbReference type="ARBA" id="ARBA00023125"/>
    </source>
</evidence>
<keyword evidence="8" id="KW-1185">Reference proteome</keyword>
<dbReference type="GO" id="GO:0003700">
    <property type="term" value="F:DNA-binding transcription factor activity"/>
    <property type="evidence" value="ECO:0007669"/>
    <property type="project" value="TreeGrafter"/>
</dbReference>
<keyword evidence="1" id="KW-0805">Transcription regulation</keyword>
<dbReference type="InterPro" id="IPR036271">
    <property type="entry name" value="Tet_transcr_reg_TetR-rel_C_sf"/>
</dbReference>
<keyword evidence="5" id="KW-0472">Membrane</keyword>
<feature type="DNA-binding region" description="H-T-H motif" evidence="4">
    <location>
        <begin position="43"/>
        <end position="62"/>
    </location>
</feature>